<evidence type="ECO:0000313" key="1">
    <source>
        <dbReference type="EMBL" id="PLO52926.1"/>
    </source>
</evidence>
<feature type="non-terminal residue" evidence="1">
    <location>
        <position position="1"/>
    </location>
</feature>
<sequence length="163" mass="19639">RAYPLIMPLLENKFNQGFMWEREWRYENNKDRGLIFPYAAIKIICCPEDEEYEIRQILGRYVENITFVRSWKEYNEVTNFLKNARMTMHTPKKIAYDSDEEYLNALDEQLLNHRNVFNQIDGFKDFIDAIERKGSTTIEALQELQQTMDSMIQQIQNIRDKLK</sequence>
<comment type="caution">
    <text evidence="1">The sequence shown here is derived from an EMBL/GenBank/DDBJ whole genome shotgun (WGS) entry which is preliminary data.</text>
</comment>
<organism evidence="1 2">
    <name type="scientific">Klebsiella michiganensis</name>
    <dbReference type="NCBI Taxonomy" id="1134687"/>
    <lineage>
        <taxon>Bacteria</taxon>
        <taxon>Pseudomonadati</taxon>
        <taxon>Pseudomonadota</taxon>
        <taxon>Gammaproteobacteria</taxon>
        <taxon>Enterobacterales</taxon>
        <taxon>Enterobacteriaceae</taxon>
        <taxon>Klebsiella/Raoultella group</taxon>
        <taxon>Klebsiella</taxon>
    </lineage>
</organism>
<accession>A0A2J5NGI7</accession>
<protein>
    <submittedName>
        <fullName evidence="1">Uncharacterized protein</fullName>
    </submittedName>
</protein>
<evidence type="ECO:0000313" key="2">
    <source>
        <dbReference type="Proteomes" id="UP000234667"/>
    </source>
</evidence>
<reference evidence="1 2" key="2">
    <citation type="submission" date="2018-01" db="EMBL/GenBank/DDBJ databases">
        <title>Genomic study of Klebsiella pneumoniae.</title>
        <authorList>
            <person name="Yang Y."/>
            <person name="Bicalho R."/>
        </authorList>
    </citation>
    <scope>NUCLEOTIDE SEQUENCE [LARGE SCALE GENOMIC DNA]</scope>
    <source>
        <strain evidence="1 2">A10</strain>
    </source>
</reference>
<gene>
    <name evidence="1" type="ORF">CWN49_36955</name>
</gene>
<reference evidence="1 2" key="1">
    <citation type="submission" date="2017-11" db="EMBL/GenBank/DDBJ databases">
        <authorList>
            <person name="Han C.G."/>
        </authorList>
    </citation>
    <scope>NUCLEOTIDE SEQUENCE [LARGE SCALE GENOMIC DNA]</scope>
    <source>
        <strain evidence="1 2">A10</strain>
    </source>
</reference>
<proteinExistence type="predicted"/>
<name>A0A2J5NGI7_9ENTR</name>
<dbReference type="Proteomes" id="UP000234667">
    <property type="component" value="Unassembled WGS sequence"/>
</dbReference>
<dbReference type="AlphaFoldDB" id="A0A2J5NGI7"/>
<dbReference type="EMBL" id="PIDR01002254">
    <property type="protein sequence ID" value="PLO52926.1"/>
    <property type="molecule type" value="Genomic_DNA"/>
</dbReference>